<evidence type="ECO:0000256" key="6">
    <source>
        <dbReference type="ARBA" id="ARBA00022801"/>
    </source>
</evidence>
<reference evidence="12 13" key="1">
    <citation type="journal article" date="2007" name="PLoS Genet.">
        <title>A tale of two oxidation states: bacterial colonization of arsenic-rich environments.</title>
        <authorList>
            <person name="Muller D."/>
            <person name="Medigue C."/>
            <person name="Koechler S."/>
            <person name="Barbe V."/>
            <person name="Barakat M."/>
            <person name="Talla E."/>
            <person name="Bonnefoy V."/>
            <person name="Krin E."/>
            <person name="Arsene-Ploetze F."/>
            <person name="Carapito C."/>
            <person name="Chandler M."/>
            <person name="Cournoyer B."/>
            <person name="Cruveiller S."/>
            <person name="Dossat C."/>
            <person name="Duval S."/>
            <person name="Heymann M."/>
            <person name="Leize E."/>
            <person name="Lieutaud A."/>
            <person name="Lievremont D."/>
            <person name="Makita Y."/>
            <person name="Mangenot S."/>
            <person name="Nitschke W."/>
            <person name="Ortet P."/>
            <person name="Perdrial N."/>
            <person name="Schoepp B."/>
            <person name="Siguier N."/>
            <person name="Simeonova D.D."/>
            <person name="Rouy Z."/>
            <person name="Segurens B."/>
            <person name="Turlin E."/>
            <person name="Vallenet D."/>
            <person name="Van Dorsselaer A."/>
            <person name="Weiss S."/>
            <person name="Weissenbach J."/>
            <person name="Lett M.C."/>
            <person name="Danchin A."/>
            <person name="Bertin P.N."/>
        </authorList>
    </citation>
    <scope>NUCLEOTIDE SEQUENCE [LARGE SCALE GENOMIC DNA]</scope>
    <source>
        <strain evidence="13">ULPAs1</strain>
    </source>
</reference>
<dbReference type="PROSITE" id="PS00855">
    <property type="entry name" value="SPASE_II"/>
    <property type="match status" value="1"/>
</dbReference>
<dbReference type="PANTHER" id="PTHR33695:SF1">
    <property type="entry name" value="LIPOPROTEIN SIGNAL PEPTIDASE"/>
    <property type="match status" value="1"/>
</dbReference>
<dbReference type="UniPathway" id="UPA00665"/>
<evidence type="ECO:0000256" key="7">
    <source>
        <dbReference type="ARBA" id="ARBA00022989"/>
    </source>
</evidence>
<feature type="transmembrane region" description="Helical" evidence="9">
    <location>
        <begin position="103"/>
        <end position="120"/>
    </location>
</feature>
<evidence type="ECO:0000256" key="8">
    <source>
        <dbReference type="ARBA" id="ARBA00023136"/>
    </source>
</evidence>
<dbReference type="GO" id="GO:0005886">
    <property type="term" value="C:plasma membrane"/>
    <property type="evidence" value="ECO:0007669"/>
    <property type="project" value="UniProtKB-SubCell"/>
</dbReference>
<dbReference type="GO" id="GO:0004190">
    <property type="term" value="F:aspartic-type endopeptidase activity"/>
    <property type="evidence" value="ECO:0007669"/>
    <property type="project" value="UniProtKB-UniRule"/>
</dbReference>
<dbReference type="Pfam" id="PF01252">
    <property type="entry name" value="Peptidase_A8"/>
    <property type="match status" value="1"/>
</dbReference>
<dbReference type="AlphaFoldDB" id="A4G5G7"/>
<evidence type="ECO:0000256" key="1">
    <source>
        <dbReference type="ARBA" id="ARBA00006139"/>
    </source>
</evidence>
<dbReference type="OrthoDB" id="9810259at2"/>
<dbReference type="Proteomes" id="UP000006697">
    <property type="component" value="Chromosome"/>
</dbReference>
<evidence type="ECO:0000256" key="3">
    <source>
        <dbReference type="ARBA" id="ARBA00022670"/>
    </source>
</evidence>
<dbReference type="InterPro" id="IPR001872">
    <property type="entry name" value="Peptidase_A8"/>
</dbReference>
<keyword evidence="9" id="KW-0997">Cell inner membrane</keyword>
<keyword evidence="3 9" id="KW-0645">Protease</keyword>
<dbReference type="eggNOG" id="COG0597">
    <property type="taxonomic scope" value="Bacteria"/>
</dbReference>
<dbReference type="HAMAP" id="MF_00161">
    <property type="entry name" value="LspA"/>
    <property type="match status" value="1"/>
</dbReference>
<comment type="pathway">
    <text evidence="9">Protein modification; lipoprotein biosynthesis (signal peptide cleavage).</text>
</comment>
<comment type="similarity">
    <text evidence="1 9 11">Belongs to the peptidase A8 family.</text>
</comment>
<name>A4G5G7_HERAR</name>
<keyword evidence="4 9" id="KW-0812">Transmembrane</keyword>
<dbReference type="STRING" id="204773.HEAR1593"/>
<feature type="transmembrane region" description="Helical" evidence="9">
    <location>
        <begin position="140"/>
        <end position="160"/>
    </location>
</feature>
<feature type="transmembrane region" description="Helical" evidence="9">
    <location>
        <begin position="21"/>
        <end position="45"/>
    </location>
</feature>
<dbReference type="GO" id="GO:0006508">
    <property type="term" value="P:proteolysis"/>
    <property type="evidence" value="ECO:0007669"/>
    <property type="project" value="UniProtKB-KW"/>
</dbReference>
<organism evidence="12 13">
    <name type="scientific">Herminiimonas arsenicoxydans</name>
    <dbReference type="NCBI Taxonomy" id="204773"/>
    <lineage>
        <taxon>Bacteria</taxon>
        <taxon>Pseudomonadati</taxon>
        <taxon>Pseudomonadota</taxon>
        <taxon>Betaproteobacteria</taxon>
        <taxon>Burkholderiales</taxon>
        <taxon>Oxalobacteraceae</taxon>
        <taxon>Herminiimonas</taxon>
    </lineage>
</organism>
<dbReference type="KEGG" id="har:HEAR1593"/>
<accession>A4G5G7</accession>
<dbReference type="NCBIfam" id="TIGR00077">
    <property type="entry name" value="lspA"/>
    <property type="match status" value="1"/>
</dbReference>
<feature type="transmembrane region" description="Helical" evidence="9">
    <location>
        <begin position="76"/>
        <end position="94"/>
    </location>
</feature>
<keyword evidence="2 9" id="KW-1003">Cell membrane</keyword>
<proteinExistence type="inferred from homology"/>
<evidence type="ECO:0000256" key="9">
    <source>
        <dbReference type="HAMAP-Rule" id="MF_00161"/>
    </source>
</evidence>
<gene>
    <name evidence="9" type="primary">lspA</name>
    <name evidence="12" type="synonym">lspA4</name>
    <name evidence="12" type="ordered locus">HEAR1593</name>
</gene>
<evidence type="ECO:0000313" key="12">
    <source>
        <dbReference type="EMBL" id="CAL61754.1"/>
    </source>
</evidence>
<dbReference type="EC" id="3.4.23.36" evidence="9"/>
<keyword evidence="7 9" id="KW-1133">Transmembrane helix</keyword>
<dbReference type="HOGENOM" id="CLU_083252_4_0_4"/>
<keyword evidence="13" id="KW-1185">Reference proteome</keyword>
<keyword evidence="5 9" id="KW-0064">Aspartyl protease</keyword>
<evidence type="ECO:0000256" key="11">
    <source>
        <dbReference type="RuleBase" id="RU004181"/>
    </source>
</evidence>
<sequence>MNDKLIQYGEPAPLRARPRRWWALAMIVLMLDVTSKAAISTLMTYGASIPLTGYFNLVHARNTGAAFSFLANAGGWQRYFFITLAFVVSMWLALELRKQLPTLSAWAYSLILGGALGNAIDRLLRGYVVDYLDFHWSGWHWPAFNVADIGIVCGAVLLVVESLRPTVDASKQQPKNITTAARIESSTRKS</sequence>
<dbReference type="EMBL" id="CU207211">
    <property type="protein sequence ID" value="CAL61754.1"/>
    <property type="molecule type" value="Genomic_DNA"/>
</dbReference>
<keyword evidence="8 9" id="KW-0472">Membrane</keyword>
<evidence type="ECO:0000313" key="13">
    <source>
        <dbReference type="Proteomes" id="UP000006697"/>
    </source>
</evidence>
<feature type="active site" evidence="9">
    <location>
        <position position="148"/>
    </location>
</feature>
<evidence type="ECO:0000256" key="10">
    <source>
        <dbReference type="RuleBase" id="RU000594"/>
    </source>
</evidence>
<evidence type="ECO:0000256" key="2">
    <source>
        <dbReference type="ARBA" id="ARBA00022475"/>
    </source>
</evidence>
<comment type="function">
    <text evidence="9 10">This protein specifically catalyzes the removal of signal peptides from prolipoproteins.</text>
</comment>
<comment type="catalytic activity">
    <reaction evidence="9 10">
        <text>Release of signal peptides from bacterial membrane prolipoproteins. Hydrolyzes -Xaa-Yaa-Zaa-|-(S,diacylglyceryl)Cys-, in which Xaa is hydrophobic (preferably Leu), and Yaa (Ala or Ser) and Zaa (Gly or Ala) have small, neutral side chains.</text>
        <dbReference type="EC" id="3.4.23.36"/>
    </reaction>
</comment>
<feature type="active site" evidence="9">
    <location>
        <position position="130"/>
    </location>
</feature>
<protein>
    <recommendedName>
        <fullName evidence="9">Lipoprotein signal peptidase</fullName>
        <ecNumber evidence="9">3.4.23.36</ecNumber>
    </recommendedName>
    <alternativeName>
        <fullName evidence="9">Prolipoprotein signal peptidase</fullName>
    </alternativeName>
    <alternativeName>
        <fullName evidence="9">Signal peptidase II</fullName>
        <shortName evidence="9">SPase II</shortName>
    </alternativeName>
</protein>
<dbReference type="PRINTS" id="PR00781">
    <property type="entry name" value="LIPOSIGPTASE"/>
</dbReference>
<dbReference type="PANTHER" id="PTHR33695">
    <property type="entry name" value="LIPOPROTEIN SIGNAL PEPTIDASE"/>
    <property type="match status" value="1"/>
</dbReference>
<comment type="subcellular location">
    <subcellularLocation>
        <location evidence="9">Cell inner membrane</location>
        <topology evidence="9">Multi-pass membrane protein</topology>
    </subcellularLocation>
</comment>
<keyword evidence="6 9" id="KW-0378">Hydrolase</keyword>
<evidence type="ECO:0000256" key="4">
    <source>
        <dbReference type="ARBA" id="ARBA00022692"/>
    </source>
</evidence>
<keyword evidence="12" id="KW-0449">Lipoprotein</keyword>
<evidence type="ECO:0000256" key="5">
    <source>
        <dbReference type="ARBA" id="ARBA00022750"/>
    </source>
</evidence>